<dbReference type="Proteomes" id="UP000594364">
    <property type="component" value="Chromosome 6"/>
</dbReference>
<keyword evidence="3" id="KW-1185">Reference proteome</keyword>
<accession>A0A7U3Q129</accession>
<dbReference type="EMBL" id="CP031390">
    <property type="protein sequence ID" value="QPH15928.1"/>
    <property type="molecule type" value="Genomic_DNA"/>
</dbReference>
<gene>
    <name evidence="2" type="ORF">C2857_000459</name>
</gene>
<proteinExistence type="predicted"/>
<dbReference type="AlphaFoldDB" id="A0A7U3Q129"/>
<feature type="region of interest" description="Disordered" evidence="1">
    <location>
        <begin position="153"/>
        <end position="175"/>
    </location>
</feature>
<evidence type="ECO:0000313" key="3">
    <source>
        <dbReference type="Proteomes" id="UP000594364"/>
    </source>
</evidence>
<evidence type="ECO:0000256" key="1">
    <source>
        <dbReference type="SAM" id="MobiDB-lite"/>
    </source>
</evidence>
<name>A0A7U3Q129_EPIFF</name>
<organism evidence="2 3">
    <name type="scientific">Epichloe festucae (strain Fl1)</name>
    <dbReference type="NCBI Taxonomy" id="877507"/>
    <lineage>
        <taxon>Eukaryota</taxon>
        <taxon>Fungi</taxon>
        <taxon>Dikarya</taxon>
        <taxon>Ascomycota</taxon>
        <taxon>Pezizomycotina</taxon>
        <taxon>Sordariomycetes</taxon>
        <taxon>Hypocreomycetidae</taxon>
        <taxon>Hypocreales</taxon>
        <taxon>Clavicipitaceae</taxon>
        <taxon>Epichloe</taxon>
    </lineage>
</organism>
<sequence>MPPRLRLQDSFRKLPVQYRRAFQFHRKFHDAKAEFITLDTKGSLETRKLDIFIGEPDQAYIIFHKEFGFAMRSAIVKQTGICLTSDPEKIPLRFYHDTLHFAHVMFLKALFPYPRIVIEQDLPRQTPTYVSPATLWLWGASHSITLDGTTDHEFEESSRESHERLKGAAELLRDR</sequence>
<reference evidence="2 3" key="1">
    <citation type="journal article" date="2018" name="PLoS Genet.">
        <title>Repeat elements organise 3D genome structure and mediate transcription in the filamentous fungus Epichloe festucae.</title>
        <authorList>
            <person name="Winter D.J."/>
            <person name="Ganley A.R.D."/>
            <person name="Young C.A."/>
            <person name="Liachko I."/>
            <person name="Schardl C.L."/>
            <person name="Dupont P.Y."/>
            <person name="Berry D."/>
            <person name="Ram A."/>
            <person name="Scott B."/>
            <person name="Cox M.P."/>
        </authorList>
    </citation>
    <scope>NUCLEOTIDE SEQUENCE [LARGE SCALE GENOMIC DNA]</scope>
    <source>
        <strain evidence="2 3">Fl1</strain>
    </source>
</reference>
<evidence type="ECO:0000313" key="2">
    <source>
        <dbReference type="EMBL" id="QPH15928.1"/>
    </source>
</evidence>
<protein>
    <submittedName>
        <fullName evidence="2">Uncharacterized protein</fullName>
    </submittedName>
</protein>
<dbReference type="OrthoDB" id="5330139at2759"/>